<proteinExistence type="predicted"/>
<protein>
    <submittedName>
        <fullName evidence="2">Uncharacterized protein</fullName>
    </submittedName>
</protein>
<dbReference type="EMBL" id="HACG01007186">
    <property type="protein sequence ID" value="CEK54051.1"/>
    <property type="molecule type" value="Transcribed_RNA"/>
</dbReference>
<name>A0A0B6YE28_9EUPU</name>
<reference evidence="2" key="1">
    <citation type="submission" date="2014-12" db="EMBL/GenBank/DDBJ databases">
        <title>Insight into the proteome of Arion vulgaris.</title>
        <authorList>
            <person name="Aradska J."/>
            <person name="Bulat T."/>
            <person name="Smidak R."/>
            <person name="Sarate P."/>
            <person name="Gangsoo J."/>
            <person name="Sialana F."/>
            <person name="Bilban M."/>
            <person name="Lubec G."/>
        </authorList>
    </citation>
    <scope>NUCLEOTIDE SEQUENCE</scope>
    <source>
        <tissue evidence="2">Skin</tissue>
    </source>
</reference>
<feature type="region of interest" description="Disordered" evidence="1">
    <location>
        <begin position="84"/>
        <end position="124"/>
    </location>
</feature>
<feature type="non-terminal residue" evidence="2">
    <location>
        <position position="124"/>
    </location>
</feature>
<evidence type="ECO:0000256" key="1">
    <source>
        <dbReference type="SAM" id="MobiDB-lite"/>
    </source>
</evidence>
<sequence>QLAAQILALQQNSKLQQQSNIVLAAKPPQSQGASQSKQSVITLQVQQLGQLLSNFSGMTQLQMGDAHQIQQSPVSSIQQQLGSRVAQPNQTFQLPSGQLSSGQLPSGSKTINPSQIVRVTGQMS</sequence>
<organism evidence="2">
    <name type="scientific">Arion vulgaris</name>
    <dbReference type="NCBI Taxonomy" id="1028688"/>
    <lineage>
        <taxon>Eukaryota</taxon>
        <taxon>Metazoa</taxon>
        <taxon>Spiralia</taxon>
        <taxon>Lophotrochozoa</taxon>
        <taxon>Mollusca</taxon>
        <taxon>Gastropoda</taxon>
        <taxon>Heterobranchia</taxon>
        <taxon>Euthyneura</taxon>
        <taxon>Panpulmonata</taxon>
        <taxon>Eupulmonata</taxon>
        <taxon>Stylommatophora</taxon>
        <taxon>Helicina</taxon>
        <taxon>Arionoidea</taxon>
        <taxon>Arionidae</taxon>
        <taxon>Arion</taxon>
    </lineage>
</organism>
<dbReference type="AlphaFoldDB" id="A0A0B6YE28"/>
<gene>
    <name evidence="2" type="primary">ORF21838</name>
</gene>
<evidence type="ECO:0000313" key="2">
    <source>
        <dbReference type="EMBL" id="CEK54051.1"/>
    </source>
</evidence>
<feature type="non-terminal residue" evidence="2">
    <location>
        <position position="1"/>
    </location>
</feature>
<feature type="compositionally biased region" description="Polar residues" evidence="1">
    <location>
        <begin position="109"/>
        <end position="124"/>
    </location>
</feature>
<feature type="compositionally biased region" description="Low complexity" evidence="1">
    <location>
        <begin position="93"/>
        <end position="108"/>
    </location>
</feature>
<accession>A0A0B6YE28</accession>